<keyword evidence="2" id="KW-1185">Reference proteome</keyword>
<reference evidence="1 2" key="1">
    <citation type="submission" date="2016-07" db="EMBL/GenBank/DDBJ databases">
        <title>Pervasive Adenine N6-methylation of Active Genes in Fungi.</title>
        <authorList>
            <consortium name="DOE Joint Genome Institute"/>
            <person name="Mondo S.J."/>
            <person name="Dannebaum R.O."/>
            <person name="Kuo R.C."/>
            <person name="Labutti K."/>
            <person name="Haridas S."/>
            <person name="Kuo A."/>
            <person name="Salamov A."/>
            <person name="Ahrendt S.R."/>
            <person name="Lipzen A."/>
            <person name="Sullivan W."/>
            <person name="Andreopoulos W.B."/>
            <person name="Clum A."/>
            <person name="Lindquist E."/>
            <person name="Daum C."/>
            <person name="Ramamoorthy G.K."/>
            <person name="Gryganskyi A."/>
            <person name="Culley D."/>
            <person name="Magnuson J.K."/>
            <person name="James T.Y."/>
            <person name="O'Malley M.A."/>
            <person name="Stajich J.E."/>
            <person name="Spatafora J.W."/>
            <person name="Visel A."/>
            <person name="Grigoriev I.V."/>
        </authorList>
    </citation>
    <scope>NUCLEOTIDE SEQUENCE [LARGE SCALE GENOMIC DNA]</scope>
    <source>
        <strain evidence="1 2">ATCC 12442</strain>
    </source>
</reference>
<evidence type="ECO:0000313" key="1">
    <source>
        <dbReference type="EMBL" id="ORX72971.1"/>
    </source>
</evidence>
<dbReference type="RefSeq" id="XP_040746311.1">
    <property type="nucleotide sequence ID" value="XM_040886535.1"/>
</dbReference>
<proteinExistence type="predicted"/>
<comment type="caution">
    <text evidence="1">The sequence shown here is derived from an EMBL/GenBank/DDBJ whole genome shotgun (WGS) entry which is preliminary data.</text>
</comment>
<dbReference type="Proteomes" id="UP000193922">
    <property type="component" value="Unassembled WGS sequence"/>
</dbReference>
<gene>
    <name evidence="1" type="ORF">DL89DRAFT_265135</name>
</gene>
<sequence length="245" mass="27352">MRLDYYPLKDSNTLALFKDAPIQTAIICDVVDKFQLSVITTFRDVQTLRISIRSWPDKVHDEAAASVAKDLFSKSFSTSTAEIFIDTSLPIPFPDTILWTRLERLYLNFPVYLSDLIHILPQLHHLRCLLAGAIYNTGNGIENTESAPIWSTTLTQVVLFSSIVDIPTIPSLEAMCILVSGLPSLLKLVVPDDMLFTVKDALSEHIISRESSEGAPQVVGYLPTRTILYLRNGIPFTDNQGNRIS</sequence>
<dbReference type="GeneID" id="63803183"/>
<organism evidence="1 2">
    <name type="scientific">Linderina pennispora</name>
    <dbReference type="NCBI Taxonomy" id="61395"/>
    <lineage>
        <taxon>Eukaryota</taxon>
        <taxon>Fungi</taxon>
        <taxon>Fungi incertae sedis</taxon>
        <taxon>Zoopagomycota</taxon>
        <taxon>Kickxellomycotina</taxon>
        <taxon>Kickxellomycetes</taxon>
        <taxon>Kickxellales</taxon>
        <taxon>Kickxellaceae</taxon>
        <taxon>Linderina</taxon>
    </lineage>
</organism>
<dbReference type="EMBL" id="MCFD01000002">
    <property type="protein sequence ID" value="ORX72971.1"/>
    <property type="molecule type" value="Genomic_DNA"/>
</dbReference>
<name>A0A1Y1WHC8_9FUNG</name>
<accession>A0A1Y1WHC8</accession>
<dbReference type="AlphaFoldDB" id="A0A1Y1WHC8"/>
<evidence type="ECO:0000313" key="2">
    <source>
        <dbReference type="Proteomes" id="UP000193922"/>
    </source>
</evidence>
<protein>
    <submittedName>
        <fullName evidence="1">Uncharacterized protein</fullName>
    </submittedName>
</protein>